<proteinExistence type="predicted"/>
<gene>
    <name evidence="1" type="ORF">F383_17372</name>
</gene>
<dbReference type="AlphaFoldDB" id="A0A0B0MFT2"/>
<accession>A0A0B0MFT2</accession>
<protein>
    <submittedName>
        <fullName evidence="1">Putative tRNA pseudouridine synthase 1</fullName>
    </submittedName>
</protein>
<dbReference type="EMBL" id="JRRC01069829">
    <property type="protein sequence ID" value="KHF99236.1"/>
    <property type="molecule type" value="Genomic_DNA"/>
</dbReference>
<sequence length="90" mass="10247">MTFNEQREGQREACQSFQFFGKNEYFGALRPKDSVREIRECEPSSIHRDMHSLSLLSLPTPFYPLQSSCAPGVNSVVVEGLIQAILYSLY</sequence>
<comment type="caution">
    <text evidence="1">The sequence shown here is derived from an EMBL/GenBank/DDBJ whole genome shotgun (WGS) entry which is preliminary data.</text>
</comment>
<organism evidence="1 2">
    <name type="scientific">Gossypium arboreum</name>
    <name type="common">Tree cotton</name>
    <name type="synonym">Gossypium nanking</name>
    <dbReference type="NCBI Taxonomy" id="29729"/>
    <lineage>
        <taxon>Eukaryota</taxon>
        <taxon>Viridiplantae</taxon>
        <taxon>Streptophyta</taxon>
        <taxon>Embryophyta</taxon>
        <taxon>Tracheophyta</taxon>
        <taxon>Spermatophyta</taxon>
        <taxon>Magnoliopsida</taxon>
        <taxon>eudicotyledons</taxon>
        <taxon>Gunneridae</taxon>
        <taxon>Pentapetalae</taxon>
        <taxon>rosids</taxon>
        <taxon>malvids</taxon>
        <taxon>Malvales</taxon>
        <taxon>Malvaceae</taxon>
        <taxon>Malvoideae</taxon>
        <taxon>Gossypium</taxon>
    </lineage>
</organism>
<keyword evidence="2" id="KW-1185">Reference proteome</keyword>
<evidence type="ECO:0000313" key="1">
    <source>
        <dbReference type="EMBL" id="KHF99236.1"/>
    </source>
</evidence>
<dbReference type="Proteomes" id="UP000032142">
    <property type="component" value="Unassembled WGS sequence"/>
</dbReference>
<reference evidence="2" key="1">
    <citation type="submission" date="2014-09" db="EMBL/GenBank/DDBJ databases">
        <authorList>
            <person name="Mudge J."/>
            <person name="Ramaraj T."/>
            <person name="Lindquist I.E."/>
            <person name="Bharti A.K."/>
            <person name="Sundararajan A."/>
            <person name="Cameron C.T."/>
            <person name="Woodward J.E."/>
            <person name="May G.D."/>
            <person name="Brubaker C."/>
            <person name="Broadhvest J."/>
            <person name="Wilkins T.A."/>
        </authorList>
    </citation>
    <scope>NUCLEOTIDE SEQUENCE</scope>
    <source>
        <strain evidence="2">cv. AKA8401</strain>
    </source>
</reference>
<name>A0A0B0MFT2_GOSAR</name>
<evidence type="ECO:0000313" key="2">
    <source>
        <dbReference type="Proteomes" id="UP000032142"/>
    </source>
</evidence>